<dbReference type="InterPro" id="IPR018391">
    <property type="entry name" value="PQQ_b-propeller_rpt"/>
</dbReference>
<dbReference type="STRING" id="401053.AciPR4_0416"/>
<evidence type="ECO:0000256" key="4">
    <source>
        <dbReference type="SAM" id="SignalP"/>
    </source>
</evidence>
<dbReference type="HOGENOM" id="CLU_018478_0_2_0"/>
<gene>
    <name evidence="6" type="ordered locus">AciPR4_0416</name>
</gene>
<feature type="chain" id="PRO_5003229071" evidence="4">
    <location>
        <begin position="21"/>
        <end position="533"/>
    </location>
</feature>
<dbReference type="RefSeq" id="WP_013566984.1">
    <property type="nucleotide sequence ID" value="NC_014963.1"/>
</dbReference>
<dbReference type="KEGG" id="tsa:AciPR4_0416"/>
<dbReference type="PROSITE" id="PS51257">
    <property type="entry name" value="PROKAR_LIPOPROTEIN"/>
    <property type="match status" value="1"/>
</dbReference>
<dbReference type="Gene3D" id="2.140.10.10">
    <property type="entry name" value="Quinoprotein alcohol dehydrogenase-like superfamily"/>
    <property type="match status" value="1"/>
</dbReference>
<feature type="domain" description="Pyrrolo-quinoline quinone repeat" evidence="5">
    <location>
        <begin position="38"/>
        <end position="342"/>
    </location>
</feature>
<dbReference type="Proteomes" id="UP000006844">
    <property type="component" value="Chromosome"/>
</dbReference>
<dbReference type="SUPFAM" id="SSF50998">
    <property type="entry name" value="Quinoprotein alcohol dehydrogenase-like"/>
    <property type="match status" value="1"/>
</dbReference>
<comment type="cofactor">
    <cofactor evidence="1">
        <name>pyrroloquinoline quinone</name>
        <dbReference type="ChEBI" id="CHEBI:58442"/>
    </cofactor>
</comment>
<dbReference type="PANTHER" id="PTHR32303">
    <property type="entry name" value="QUINOPROTEIN ALCOHOL DEHYDROGENASE (CYTOCHROME C)"/>
    <property type="match status" value="1"/>
</dbReference>
<dbReference type="Pfam" id="PF01011">
    <property type="entry name" value="PQQ"/>
    <property type="match status" value="2"/>
</dbReference>
<comment type="similarity">
    <text evidence="2">Belongs to the bacterial PQQ dehydrogenase family.</text>
</comment>
<dbReference type="InterPro" id="IPR002372">
    <property type="entry name" value="PQQ_rpt_dom"/>
</dbReference>
<evidence type="ECO:0000256" key="1">
    <source>
        <dbReference type="ARBA" id="ARBA00001931"/>
    </source>
</evidence>
<feature type="domain" description="Pyrrolo-quinoline quinone repeat" evidence="5">
    <location>
        <begin position="462"/>
        <end position="518"/>
    </location>
</feature>
<evidence type="ECO:0000259" key="5">
    <source>
        <dbReference type="Pfam" id="PF01011"/>
    </source>
</evidence>
<name>E8V2B8_TERSS</name>
<reference evidence="6 7" key="1">
    <citation type="journal article" date="2012" name="Stand. Genomic Sci.">
        <title>Complete genome sequence of Terriglobus saanensis type strain SP1PR4(T), an Acidobacteria from tundra soil.</title>
        <authorList>
            <person name="Rawat S.R."/>
            <person name="Mannisto M.K."/>
            <person name="Starovoytov V."/>
            <person name="Goodwin L."/>
            <person name="Nolan M."/>
            <person name="Hauser L."/>
            <person name="Land M."/>
            <person name="Davenport K.W."/>
            <person name="Woyke T."/>
            <person name="Haggblom M.M."/>
        </authorList>
    </citation>
    <scope>NUCLEOTIDE SEQUENCE</scope>
    <source>
        <strain evidence="7">ATCC BAA-1853 / DSM 23119 / SP1PR4</strain>
    </source>
</reference>
<keyword evidence="7" id="KW-1185">Reference proteome</keyword>
<sequence length="533" mass="58104">MKIARACFLTATLLTAACSAQTPARATASAKSAPSGDWPTYNGDYTGRRYSSLTQVTPENAHALRAQWVFHSRNAGVLQVTPVVVAGVMFVTGSNDAYALDAVTGKTLWHHARPVSDGLIDDASGHINRGVAVMGSQIYMETDNAHLLCLDARSGNLLWDVAYAKDNRNYGATSAPLVVKGKVLVGTSGGDDGVRGFVAAFDAQTGKEAWRFWTIPAPGEPGSETWPKGDIYLHGGGTTWMPGTYDPELNTIFWGTGNSSPDFDGSVREGDNLYTDCIIALDPDTGKLKWHFQFTPHDLNDFDATETPVLVDAIYQGRSRKLVIQANRNGFIYTLDRTTGEFLSAKQFSLFQNWAKEIDAKGRPVRTALVPNIEGARMCPSYAGATNWFSPSYSERTHLFYFISLEDCTVFSAKPEPFEEGKEYYSTGAKHLPTENMKKYLLAYDFRKNEFAWRSPQVGDGHSSAGVMSTATGLVAFGDDAQEFEIANATTGAPLWHFNVGQQIHASPMSYAVDGKQYFAVAAGSDLFTFALP</sequence>
<dbReference type="EMBL" id="CP002467">
    <property type="protein sequence ID" value="ADV81251.1"/>
    <property type="molecule type" value="Genomic_DNA"/>
</dbReference>
<dbReference type="OrthoDB" id="9794322at2"/>
<organism evidence="6 7">
    <name type="scientific">Terriglobus saanensis (strain ATCC BAA-1853 / DSM 23119 / SP1PR4)</name>
    <dbReference type="NCBI Taxonomy" id="401053"/>
    <lineage>
        <taxon>Bacteria</taxon>
        <taxon>Pseudomonadati</taxon>
        <taxon>Acidobacteriota</taxon>
        <taxon>Terriglobia</taxon>
        <taxon>Terriglobales</taxon>
        <taxon>Acidobacteriaceae</taxon>
        <taxon>Terriglobus</taxon>
    </lineage>
</organism>
<evidence type="ECO:0000313" key="7">
    <source>
        <dbReference type="Proteomes" id="UP000006844"/>
    </source>
</evidence>
<dbReference type="PANTHER" id="PTHR32303:SF20">
    <property type="entry name" value="QUINOPROTEIN ETHANOL DEHYDROGENASE"/>
    <property type="match status" value="1"/>
</dbReference>
<dbReference type="InterPro" id="IPR011047">
    <property type="entry name" value="Quinoprotein_ADH-like_sf"/>
</dbReference>
<dbReference type="SMART" id="SM00564">
    <property type="entry name" value="PQQ"/>
    <property type="match status" value="6"/>
</dbReference>
<dbReference type="GO" id="GO:0016491">
    <property type="term" value="F:oxidoreductase activity"/>
    <property type="evidence" value="ECO:0007669"/>
    <property type="project" value="UniProtKB-KW"/>
</dbReference>
<evidence type="ECO:0000256" key="2">
    <source>
        <dbReference type="ARBA" id="ARBA00008156"/>
    </source>
</evidence>
<feature type="signal peptide" evidence="4">
    <location>
        <begin position="1"/>
        <end position="20"/>
    </location>
</feature>
<evidence type="ECO:0000313" key="6">
    <source>
        <dbReference type="EMBL" id="ADV81251.1"/>
    </source>
</evidence>
<dbReference type="AlphaFoldDB" id="E8V2B8"/>
<dbReference type="eggNOG" id="COG4993">
    <property type="taxonomic scope" value="Bacteria"/>
</dbReference>
<keyword evidence="3" id="KW-0560">Oxidoreductase</keyword>
<protein>
    <submittedName>
        <fullName evidence="6">PQQ-dependent enzyme-like protein</fullName>
    </submittedName>
</protein>
<keyword evidence="4" id="KW-0732">Signal</keyword>
<proteinExistence type="inferred from homology"/>
<accession>E8V2B8</accession>
<evidence type="ECO:0000256" key="3">
    <source>
        <dbReference type="ARBA" id="ARBA00023002"/>
    </source>
</evidence>